<dbReference type="EMBL" id="MEXH01000030">
    <property type="protein sequence ID" value="OGC91725.1"/>
    <property type="molecule type" value="Genomic_DNA"/>
</dbReference>
<evidence type="ECO:0000256" key="4">
    <source>
        <dbReference type="ARBA" id="ARBA00022692"/>
    </source>
</evidence>
<proteinExistence type="inferred from homology"/>
<evidence type="ECO:0000256" key="1">
    <source>
        <dbReference type="ARBA" id="ARBA00004651"/>
    </source>
</evidence>
<feature type="transmembrane region" description="Helical" evidence="7">
    <location>
        <begin position="121"/>
        <end position="142"/>
    </location>
</feature>
<comment type="subcellular location">
    <subcellularLocation>
        <location evidence="1">Cell membrane</location>
        <topology evidence="1">Multi-pass membrane protein</topology>
    </subcellularLocation>
</comment>
<dbReference type="AlphaFoldDB" id="A0A1F4YCM0"/>
<comment type="similarity">
    <text evidence="2">Belongs to the polysaccharide synthase family.</text>
</comment>
<feature type="transmembrane region" description="Helical" evidence="7">
    <location>
        <begin position="259"/>
        <end position="281"/>
    </location>
</feature>
<feature type="transmembrane region" description="Helical" evidence="7">
    <location>
        <begin position="329"/>
        <end position="350"/>
    </location>
</feature>
<dbReference type="PANTHER" id="PTHR30250:SF10">
    <property type="entry name" value="LIPOPOLYSACCHARIDE BIOSYNTHESIS PROTEIN WZXC"/>
    <property type="match status" value="1"/>
</dbReference>
<keyword evidence="6 7" id="KW-0472">Membrane</keyword>
<name>A0A1F4YCM0_9BACT</name>
<feature type="transmembrane region" description="Helical" evidence="7">
    <location>
        <begin position="148"/>
        <end position="167"/>
    </location>
</feature>
<evidence type="ECO:0000256" key="3">
    <source>
        <dbReference type="ARBA" id="ARBA00022475"/>
    </source>
</evidence>
<feature type="transmembrane region" description="Helical" evidence="7">
    <location>
        <begin position="356"/>
        <end position="376"/>
    </location>
</feature>
<dbReference type="InterPro" id="IPR050833">
    <property type="entry name" value="Poly_Biosynth_Transport"/>
</dbReference>
<dbReference type="GO" id="GO:0005886">
    <property type="term" value="C:plasma membrane"/>
    <property type="evidence" value="ECO:0007669"/>
    <property type="project" value="UniProtKB-SubCell"/>
</dbReference>
<sequence length="381" mass="41717">FAVIRTIILARILLPEQFGAYGVATVTLAFLEMFTETGINVFLIQEKELSKYLDTAWVASILRGLIIGAIIVISAPFIASFFRSPQSLQLLQLISLVAVIRGLVNPAEVKFQKDLLFHKEFMFRGVVLFIEAAIAISLALILRSPLSLALSLIISAICEVIISLTFIHPLPRFKFTLDKFAQILRQGKWVTAAGIFNYLYHNADNIVIGRLLGVSSLGLYDISYKISSLPITEISEVFGRVTFPVYTQISSDTSRLRAAFIKVMISITAITLPLSMILFFFPTQIISLFLGPNWLSAAPVLRLLSIYGFIRGISGSTSALFLSIGKNQYVTLVTLVSVLGLAVSIVPLVLKFGLSGAAISVIIGSVAALPVMAYFVRKTFV</sequence>
<protein>
    <submittedName>
        <fullName evidence="8">Uncharacterized protein</fullName>
    </submittedName>
</protein>
<accession>A0A1F4YCM0</accession>
<gene>
    <name evidence="8" type="ORF">A2876_04545</name>
</gene>
<dbReference type="Pfam" id="PF13440">
    <property type="entry name" value="Polysacc_synt_3"/>
    <property type="match status" value="1"/>
</dbReference>
<evidence type="ECO:0000313" key="8">
    <source>
        <dbReference type="EMBL" id="OGC91725.1"/>
    </source>
</evidence>
<keyword evidence="4 7" id="KW-0812">Transmembrane</keyword>
<organism evidence="8 9">
    <name type="scientific">Candidatus Amesbacteria bacterium RIFCSPHIGHO2_01_FULL_48_32b</name>
    <dbReference type="NCBI Taxonomy" id="1797253"/>
    <lineage>
        <taxon>Bacteria</taxon>
        <taxon>Candidatus Amesiibacteriota</taxon>
    </lineage>
</organism>
<feature type="transmembrane region" description="Helical" evidence="7">
    <location>
        <begin position="301"/>
        <end position="322"/>
    </location>
</feature>
<evidence type="ECO:0000256" key="5">
    <source>
        <dbReference type="ARBA" id="ARBA00022989"/>
    </source>
</evidence>
<feature type="transmembrane region" description="Helical" evidence="7">
    <location>
        <begin position="56"/>
        <end position="78"/>
    </location>
</feature>
<keyword evidence="3" id="KW-1003">Cell membrane</keyword>
<dbReference type="PANTHER" id="PTHR30250">
    <property type="entry name" value="PST FAMILY PREDICTED COLANIC ACID TRANSPORTER"/>
    <property type="match status" value="1"/>
</dbReference>
<feature type="non-terminal residue" evidence="8">
    <location>
        <position position="1"/>
    </location>
</feature>
<evidence type="ECO:0000313" key="9">
    <source>
        <dbReference type="Proteomes" id="UP000178176"/>
    </source>
</evidence>
<dbReference type="Proteomes" id="UP000178176">
    <property type="component" value="Unassembled WGS sequence"/>
</dbReference>
<evidence type="ECO:0000256" key="6">
    <source>
        <dbReference type="ARBA" id="ARBA00023136"/>
    </source>
</evidence>
<keyword evidence="5 7" id="KW-1133">Transmembrane helix</keyword>
<evidence type="ECO:0000256" key="2">
    <source>
        <dbReference type="ARBA" id="ARBA00007430"/>
    </source>
</evidence>
<reference evidence="8 9" key="1">
    <citation type="journal article" date="2016" name="Nat. Commun.">
        <title>Thousands of microbial genomes shed light on interconnected biogeochemical processes in an aquifer system.</title>
        <authorList>
            <person name="Anantharaman K."/>
            <person name="Brown C.T."/>
            <person name="Hug L.A."/>
            <person name="Sharon I."/>
            <person name="Castelle C.J."/>
            <person name="Probst A.J."/>
            <person name="Thomas B.C."/>
            <person name="Singh A."/>
            <person name="Wilkins M.J."/>
            <person name="Karaoz U."/>
            <person name="Brodie E.L."/>
            <person name="Williams K.H."/>
            <person name="Hubbard S.S."/>
            <person name="Banfield J.F."/>
        </authorList>
    </citation>
    <scope>NUCLEOTIDE SEQUENCE [LARGE SCALE GENOMIC DNA]</scope>
</reference>
<evidence type="ECO:0000256" key="7">
    <source>
        <dbReference type="SAM" id="Phobius"/>
    </source>
</evidence>
<comment type="caution">
    <text evidence="8">The sequence shown here is derived from an EMBL/GenBank/DDBJ whole genome shotgun (WGS) entry which is preliminary data.</text>
</comment>